<evidence type="ECO:0000313" key="3">
    <source>
        <dbReference type="Proteomes" id="UP000648182"/>
    </source>
</evidence>
<reference evidence="2 3" key="1">
    <citation type="submission" date="2020-08" db="EMBL/GenBank/DDBJ databases">
        <title>A Genomic Blueprint of the Chicken Gut Microbiome.</title>
        <authorList>
            <person name="Gilroy R."/>
            <person name="Ravi A."/>
            <person name="Getino M."/>
            <person name="Pursley I."/>
            <person name="Horton D.L."/>
            <person name="Alikhan N.-F."/>
            <person name="Baker D."/>
            <person name="Gharbi K."/>
            <person name="Hall N."/>
            <person name="Watson M."/>
            <person name="Adriaenssens E.M."/>
            <person name="Foster-Nyarko E."/>
            <person name="Jarju S."/>
            <person name="Secka A."/>
            <person name="Antonio M."/>
            <person name="Oren A."/>
            <person name="Chaudhuri R."/>
            <person name="La Ragione R.M."/>
            <person name="Hildebrand F."/>
            <person name="Pallen M.J."/>
        </authorList>
    </citation>
    <scope>NUCLEOTIDE SEQUENCE [LARGE SCALE GENOMIC DNA]</scope>
    <source>
        <strain evidence="2 3">Sa1BUA2</strain>
    </source>
</reference>
<name>A0ABR8VJH5_9BACI</name>
<comment type="caution">
    <text evidence="2">The sequence shown here is derived from an EMBL/GenBank/DDBJ whole genome shotgun (WGS) entry which is preliminary data.</text>
</comment>
<sequence>MNQTLKLMLHPKEYKAKPNDAGRITNAIIHHPKQMKPEELASEIVSGKTFMCSYLDKNERGQVRRNESHWKSQQVVALDFDNESKVKNEDGKMVNVKDVTMTLEDALEDKFIKKNAAFIYTTFSHTKDHPKFRVVFIFDKPFYNLIQCKQAIEKLLDMYPMADQSCKDGSRLFYGGRELHIIDYNNRLKNNYTLWEDIKGLYLLYPTKGSSSSSSNITLNINNSNQLNNKPLNKPLNKPNKSTNTYQPIKYDNKLASNIQLIKQRNIHSLHKGINPKPITLHNNNQVYDYLKKQDLKCFLGVHSNSIYDIFHDEDKPSGSIYKSEKGNGHWLYKCHSTSYPFAGTIIQIVEKLLNCSMVEAKDFLMKVYKVEIKENEAQKLLKEEIDAYKYILQSEELQDLYPSFYKLFSRYGYLDNLYILLDLVKENLPANSDDPRLLFYYSINTIAERFMRSPTNTSIRMNFFTFFKLIYKLSDKEVPKNLLTLHLNYQRQKNYKYRNNIYEMKLYSYDFFAELDKRCEDWNSKGLTTKTMNYEGILRNYGREEANRVFPQDQDKEIPELHKDVVSMLERTALNLINAKGWTTEKEIIEELKLYFKGQKKLKENLIKRCIGEMLVKYDLERISSNKKIKEEMGITEEQLSPASFPKLIRSASR</sequence>
<feature type="region of interest" description="Disordered" evidence="1">
    <location>
        <begin position="222"/>
        <end position="243"/>
    </location>
</feature>
<evidence type="ECO:0008006" key="4">
    <source>
        <dbReference type="Google" id="ProtNLM"/>
    </source>
</evidence>
<accession>A0ABR8VJH5</accession>
<gene>
    <name evidence="2" type="ORF">H9631_05600</name>
</gene>
<dbReference type="EMBL" id="JACSPV010000007">
    <property type="protein sequence ID" value="MBD8004551.1"/>
    <property type="molecule type" value="Genomic_DNA"/>
</dbReference>
<protein>
    <recommendedName>
        <fullName evidence="4">DNA primase</fullName>
    </recommendedName>
</protein>
<proteinExistence type="predicted"/>
<organism evidence="2 3">
    <name type="scientific">Bacillus norwichensis</name>
    <dbReference type="NCBI Taxonomy" id="2762217"/>
    <lineage>
        <taxon>Bacteria</taxon>
        <taxon>Bacillati</taxon>
        <taxon>Bacillota</taxon>
        <taxon>Bacilli</taxon>
        <taxon>Bacillales</taxon>
        <taxon>Bacillaceae</taxon>
        <taxon>Bacillus</taxon>
    </lineage>
</organism>
<evidence type="ECO:0000313" key="2">
    <source>
        <dbReference type="EMBL" id="MBD8004551.1"/>
    </source>
</evidence>
<dbReference type="Proteomes" id="UP000648182">
    <property type="component" value="Unassembled WGS sequence"/>
</dbReference>
<keyword evidence="3" id="KW-1185">Reference proteome</keyword>
<dbReference type="RefSeq" id="WP_191810783.1">
    <property type="nucleotide sequence ID" value="NZ_JACSPV010000007.1"/>
</dbReference>
<dbReference type="InterPro" id="IPR036977">
    <property type="entry name" value="DNA_primase_Znf_CHC2"/>
</dbReference>
<dbReference type="Gene3D" id="3.90.580.10">
    <property type="entry name" value="Zinc finger, CHC2-type domain"/>
    <property type="match status" value="1"/>
</dbReference>
<evidence type="ECO:0000256" key="1">
    <source>
        <dbReference type="SAM" id="MobiDB-lite"/>
    </source>
</evidence>